<evidence type="ECO:0000313" key="2">
    <source>
        <dbReference type="Proteomes" id="UP000005141"/>
    </source>
</evidence>
<name>G1WBN4_9BACT</name>
<sequence>MRKIIFLIISFTIFSCNTSIDNVTITQVESNYPIIIGLDSSKDSIEYIVFPLTFLISQSSFWEIHVDRCSCDYYYNSKYTRNGDWRGGVELWAKDNNNNLVLPTRENSLQDITRKEHEFVSYVYYGNLTKEAQALIHEQIKSIHIEANKDTIHWKSIQELKQTSSQFIKTFLQKDSIRFGFYFYGRYTKWKIAHKKLPVEVK</sequence>
<dbReference type="PROSITE" id="PS51257">
    <property type="entry name" value="PROKAR_LIPOPROTEIN"/>
    <property type="match status" value="1"/>
</dbReference>
<reference evidence="1 2" key="1">
    <citation type="submission" date="2011-07" db="EMBL/GenBank/DDBJ databases">
        <title>The Genome Sequence of Prevotella oulorum F0390.</title>
        <authorList>
            <consortium name="The Broad Institute Genome Sequencing Platform"/>
            <consortium name="The Broad Institute Genome Sequencing Center for Infectious Disease"/>
            <person name="Earl A."/>
            <person name="Ward D."/>
            <person name="Feldgarden M."/>
            <person name="Gevers D."/>
            <person name="Izard J."/>
            <person name="Ganesan A."/>
            <person name="Baranova O.V."/>
            <person name="Blanton J.M."/>
            <person name="Tanner A.C."/>
            <person name="Dewhirst F.E."/>
            <person name="Young S.K."/>
            <person name="Zeng Q."/>
            <person name="Gargeya S."/>
            <person name="Fitzgerald M."/>
            <person name="Haas B."/>
            <person name="Abouelleil A."/>
            <person name="Alvarado L."/>
            <person name="Arachchi H.M."/>
            <person name="Berlin A."/>
            <person name="Brown A."/>
            <person name="Chapman S.B."/>
            <person name="Chen Z."/>
            <person name="Dunbar C."/>
            <person name="Freedman E."/>
            <person name="Gearin G."/>
            <person name="Gellesch M."/>
            <person name="Goldberg J."/>
            <person name="Griggs A."/>
            <person name="Gujja S."/>
            <person name="Heiman D."/>
            <person name="Howarth C."/>
            <person name="Larson L."/>
            <person name="Lui A."/>
            <person name="MacDonald P.J.P."/>
            <person name="Mehta T."/>
            <person name="Montmayeur A."/>
            <person name="Murphy C."/>
            <person name="Neiman D."/>
            <person name="Pearson M."/>
            <person name="Priest M."/>
            <person name="Roberts A."/>
            <person name="Saif S."/>
            <person name="Shea T."/>
            <person name="Shenoy N."/>
            <person name="Sisk P."/>
            <person name="Stolte C."/>
            <person name="Sykes S."/>
            <person name="Wortman J."/>
            <person name="Nusbaum C."/>
            <person name="Birren B."/>
        </authorList>
    </citation>
    <scope>NUCLEOTIDE SEQUENCE [LARGE SCALE GENOMIC DNA]</scope>
    <source>
        <strain evidence="1 2">F0390</strain>
    </source>
</reference>
<organism evidence="1 2">
    <name type="scientific">Segatella oulorum F0390</name>
    <dbReference type="NCBI Taxonomy" id="702438"/>
    <lineage>
        <taxon>Bacteria</taxon>
        <taxon>Pseudomonadati</taxon>
        <taxon>Bacteroidota</taxon>
        <taxon>Bacteroidia</taxon>
        <taxon>Bacteroidales</taxon>
        <taxon>Prevotellaceae</taxon>
        <taxon>Segatella</taxon>
    </lineage>
</organism>
<proteinExistence type="predicted"/>
<dbReference type="HOGENOM" id="CLU_1389137_0_0_10"/>
<evidence type="ECO:0000313" key="1">
    <source>
        <dbReference type="EMBL" id="EGV31488.1"/>
    </source>
</evidence>
<evidence type="ECO:0008006" key="3">
    <source>
        <dbReference type="Google" id="ProtNLM"/>
    </source>
</evidence>
<accession>G1WBN4</accession>
<protein>
    <recommendedName>
        <fullName evidence="3">Lipoprotein</fullName>
    </recommendedName>
</protein>
<comment type="caution">
    <text evidence="1">The sequence shown here is derived from an EMBL/GenBank/DDBJ whole genome shotgun (WGS) entry which is preliminary data.</text>
</comment>
<dbReference type="Proteomes" id="UP000005141">
    <property type="component" value="Unassembled WGS sequence"/>
</dbReference>
<dbReference type="RefSeq" id="WP_004380267.1">
    <property type="nucleotide sequence ID" value="NZ_JH114215.1"/>
</dbReference>
<gene>
    <name evidence="1" type="ORF">HMPREF9431_01235</name>
</gene>
<dbReference type="EMBL" id="ADGI01000044">
    <property type="protein sequence ID" value="EGV31488.1"/>
    <property type="molecule type" value="Genomic_DNA"/>
</dbReference>
<dbReference type="eggNOG" id="ENOG5030Y6T">
    <property type="taxonomic scope" value="Bacteria"/>
</dbReference>
<dbReference type="AlphaFoldDB" id="G1WBN4"/>
<keyword evidence="2" id="KW-1185">Reference proteome</keyword>
<dbReference type="GeneID" id="95425880"/>